<gene>
    <name evidence="7" type="ORF">CERSUDRAFT_82392</name>
</gene>
<dbReference type="OrthoDB" id="275783at2759"/>
<dbReference type="GO" id="GO:0051500">
    <property type="term" value="F:D-tyrosyl-tRNA(Tyr) deacylase activity"/>
    <property type="evidence" value="ECO:0007669"/>
    <property type="project" value="TreeGrafter"/>
</dbReference>
<name>M2RH53_CERS8</name>
<dbReference type="Gene3D" id="3.50.80.10">
    <property type="entry name" value="D-tyrosyl-tRNA(Tyr) deacylase"/>
    <property type="match status" value="1"/>
</dbReference>
<accession>M2RH53</accession>
<keyword evidence="8" id="KW-1185">Reference proteome</keyword>
<comment type="catalytic activity">
    <reaction evidence="5">
        <text>a D-aminoacyl-tRNA + H2O = a tRNA + a D-alpha-amino acid + H(+)</text>
        <dbReference type="Rhea" id="RHEA:13953"/>
        <dbReference type="Rhea" id="RHEA-COMP:10123"/>
        <dbReference type="Rhea" id="RHEA-COMP:10124"/>
        <dbReference type="ChEBI" id="CHEBI:15377"/>
        <dbReference type="ChEBI" id="CHEBI:15378"/>
        <dbReference type="ChEBI" id="CHEBI:59871"/>
        <dbReference type="ChEBI" id="CHEBI:78442"/>
        <dbReference type="ChEBI" id="CHEBI:79333"/>
        <dbReference type="EC" id="3.1.1.96"/>
    </reaction>
</comment>
<sequence length="177" mass="19490">MRAVVQRVSSASVSVDSEVITSISRGLMVLVGIGRDDTAADVEILSNKILSLRVFSDPAGAMWKKSVKDIDGDVLCVSQFTLLANTAKGNKPDFHRAMATEPSRQLYASFLERIRQLYRPEKVQDGRFGAMMDVRLTNEGPVTFTLDSRKFEYIDSPMNAAAKAKDAEDGRKVASEK</sequence>
<dbReference type="EC" id="3.1.1.96" evidence="2 6"/>
<dbReference type="HAMAP" id="MF_00518">
    <property type="entry name" value="Deacylase_Dtd"/>
    <property type="match status" value="1"/>
</dbReference>
<dbReference type="EMBL" id="KB445795">
    <property type="protein sequence ID" value="EMD38151.1"/>
    <property type="molecule type" value="Genomic_DNA"/>
</dbReference>
<dbReference type="Proteomes" id="UP000016930">
    <property type="component" value="Unassembled WGS sequence"/>
</dbReference>
<dbReference type="GO" id="GO:0005737">
    <property type="term" value="C:cytoplasm"/>
    <property type="evidence" value="ECO:0007669"/>
    <property type="project" value="UniProtKB-SubCell"/>
</dbReference>
<keyword evidence="6" id="KW-0963">Cytoplasm</keyword>
<protein>
    <recommendedName>
        <fullName evidence="3 6">D-aminoacyl-tRNA deacylase</fullName>
        <ecNumber evidence="2 6">3.1.1.96</ecNumber>
    </recommendedName>
</protein>
<keyword evidence="6" id="KW-0694">RNA-binding</keyword>
<dbReference type="FunFam" id="3.50.80.10:FF:000001">
    <property type="entry name" value="D-aminoacyl-tRNA deacylase"/>
    <property type="match status" value="1"/>
</dbReference>
<dbReference type="GO" id="GO:0106026">
    <property type="term" value="F:Gly-tRNA(Ala) deacylase activity"/>
    <property type="evidence" value="ECO:0007669"/>
    <property type="project" value="RHEA"/>
</dbReference>
<comment type="similarity">
    <text evidence="1 6">Belongs to the DTD family.</text>
</comment>
<dbReference type="PANTHER" id="PTHR10472">
    <property type="entry name" value="D-TYROSYL-TRNA TYR DEACYLASE"/>
    <property type="match status" value="1"/>
</dbReference>
<proteinExistence type="inferred from homology"/>
<dbReference type="GO" id="GO:0000049">
    <property type="term" value="F:tRNA binding"/>
    <property type="evidence" value="ECO:0007669"/>
    <property type="project" value="UniProtKB-KW"/>
</dbReference>
<dbReference type="Pfam" id="PF02580">
    <property type="entry name" value="Tyr_Deacylase"/>
    <property type="match status" value="1"/>
</dbReference>
<evidence type="ECO:0000256" key="5">
    <source>
        <dbReference type="ARBA" id="ARBA00048018"/>
    </source>
</evidence>
<dbReference type="PANTHER" id="PTHR10472:SF5">
    <property type="entry name" value="D-AMINOACYL-TRNA DEACYLASE 1"/>
    <property type="match status" value="1"/>
</dbReference>
<evidence type="ECO:0000313" key="7">
    <source>
        <dbReference type="EMBL" id="EMD38151.1"/>
    </source>
</evidence>
<evidence type="ECO:0000256" key="4">
    <source>
        <dbReference type="ARBA" id="ARBA00047676"/>
    </source>
</evidence>
<evidence type="ECO:0000313" key="8">
    <source>
        <dbReference type="Proteomes" id="UP000016930"/>
    </source>
</evidence>
<dbReference type="STRING" id="914234.M2RH53"/>
<dbReference type="SUPFAM" id="SSF69500">
    <property type="entry name" value="DTD-like"/>
    <property type="match status" value="1"/>
</dbReference>
<reference evidence="7 8" key="1">
    <citation type="journal article" date="2012" name="Proc. Natl. Acad. Sci. U.S.A.">
        <title>Comparative genomics of Ceriporiopsis subvermispora and Phanerochaete chrysosporium provide insight into selective ligninolysis.</title>
        <authorList>
            <person name="Fernandez-Fueyo E."/>
            <person name="Ruiz-Duenas F.J."/>
            <person name="Ferreira P."/>
            <person name="Floudas D."/>
            <person name="Hibbett D.S."/>
            <person name="Canessa P."/>
            <person name="Larrondo L.F."/>
            <person name="James T.Y."/>
            <person name="Seelenfreund D."/>
            <person name="Lobos S."/>
            <person name="Polanco R."/>
            <person name="Tello M."/>
            <person name="Honda Y."/>
            <person name="Watanabe T."/>
            <person name="Watanabe T."/>
            <person name="Ryu J.S."/>
            <person name="Kubicek C.P."/>
            <person name="Schmoll M."/>
            <person name="Gaskell J."/>
            <person name="Hammel K.E."/>
            <person name="St John F.J."/>
            <person name="Vanden Wymelenberg A."/>
            <person name="Sabat G."/>
            <person name="Splinter BonDurant S."/>
            <person name="Syed K."/>
            <person name="Yadav J.S."/>
            <person name="Doddapaneni H."/>
            <person name="Subramanian V."/>
            <person name="Lavin J.L."/>
            <person name="Oguiza J.A."/>
            <person name="Perez G."/>
            <person name="Pisabarro A.G."/>
            <person name="Ramirez L."/>
            <person name="Santoyo F."/>
            <person name="Master E."/>
            <person name="Coutinho P.M."/>
            <person name="Henrissat B."/>
            <person name="Lombard V."/>
            <person name="Magnuson J.K."/>
            <person name="Kuees U."/>
            <person name="Hori C."/>
            <person name="Igarashi K."/>
            <person name="Samejima M."/>
            <person name="Held B.W."/>
            <person name="Barry K.W."/>
            <person name="LaButti K.M."/>
            <person name="Lapidus A."/>
            <person name="Lindquist E.A."/>
            <person name="Lucas S.M."/>
            <person name="Riley R."/>
            <person name="Salamov A.A."/>
            <person name="Hoffmeister D."/>
            <person name="Schwenk D."/>
            <person name="Hadar Y."/>
            <person name="Yarden O."/>
            <person name="de Vries R.P."/>
            <person name="Wiebenga A."/>
            <person name="Stenlid J."/>
            <person name="Eastwood D."/>
            <person name="Grigoriev I.V."/>
            <person name="Berka R.M."/>
            <person name="Blanchette R.A."/>
            <person name="Kersten P."/>
            <person name="Martinez A.T."/>
            <person name="Vicuna R."/>
            <person name="Cullen D."/>
        </authorList>
    </citation>
    <scope>NUCLEOTIDE SEQUENCE [LARGE SCALE GENOMIC DNA]</scope>
    <source>
        <strain evidence="7 8">B</strain>
    </source>
</reference>
<evidence type="ECO:0000256" key="6">
    <source>
        <dbReference type="RuleBase" id="RU003470"/>
    </source>
</evidence>
<dbReference type="HOGENOM" id="CLU_076901_0_4_1"/>
<keyword evidence="6" id="KW-0378">Hydrolase</keyword>
<dbReference type="InterPro" id="IPR023509">
    <property type="entry name" value="DTD-like_sf"/>
</dbReference>
<evidence type="ECO:0000256" key="2">
    <source>
        <dbReference type="ARBA" id="ARBA00013056"/>
    </source>
</evidence>
<comment type="catalytic activity">
    <reaction evidence="4">
        <text>glycyl-tRNA(Ala) + H2O = tRNA(Ala) + glycine + H(+)</text>
        <dbReference type="Rhea" id="RHEA:53744"/>
        <dbReference type="Rhea" id="RHEA-COMP:9657"/>
        <dbReference type="Rhea" id="RHEA-COMP:13640"/>
        <dbReference type="ChEBI" id="CHEBI:15377"/>
        <dbReference type="ChEBI" id="CHEBI:15378"/>
        <dbReference type="ChEBI" id="CHEBI:57305"/>
        <dbReference type="ChEBI" id="CHEBI:78442"/>
        <dbReference type="ChEBI" id="CHEBI:78522"/>
        <dbReference type="EC" id="3.1.1.96"/>
    </reaction>
</comment>
<keyword evidence="6" id="KW-0820">tRNA-binding</keyword>
<evidence type="ECO:0000256" key="1">
    <source>
        <dbReference type="ARBA" id="ARBA00009673"/>
    </source>
</evidence>
<evidence type="ECO:0000256" key="3">
    <source>
        <dbReference type="ARBA" id="ARBA00020007"/>
    </source>
</evidence>
<comment type="subcellular location">
    <subcellularLocation>
        <location evidence="6">Cytoplasm</location>
    </subcellularLocation>
</comment>
<dbReference type="NCBIfam" id="TIGR00256">
    <property type="entry name" value="D-aminoacyl-tRNA deacylase"/>
    <property type="match status" value="1"/>
</dbReference>
<organism evidence="7 8">
    <name type="scientific">Ceriporiopsis subvermispora (strain B)</name>
    <name type="common">White-rot fungus</name>
    <name type="synonym">Gelatoporia subvermispora</name>
    <dbReference type="NCBI Taxonomy" id="914234"/>
    <lineage>
        <taxon>Eukaryota</taxon>
        <taxon>Fungi</taxon>
        <taxon>Dikarya</taxon>
        <taxon>Basidiomycota</taxon>
        <taxon>Agaricomycotina</taxon>
        <taxon>Agaricomycetes</taxon>
        <taxon>Polyporales</taxon>
        <taxon>Gelatoporiaceae</taxon>
        <taxon>Gelatoporia</taxon>
    </lineage>
</organism>
<dbReference type="AlphaFoldDB" id="M2RH53"/>
<dbReference type="InterPro" id="IPR003732">
    <property type="entry name" value="Daa-tRNA_deacyls_DTD"/>
</dbReference>